<sequence length="170" mass="19196">MSTAIPVTTDTLLSNVPKLEIKGTNWAIFSLHLQITVEAKEFWKHFDGMAPCPVGATTMQPDGSIIVSPPDPDDLAKWQKNENLAKHLLYQRIPDSTALRVWNLTDIVAMWTEIMHEYTEKGAYAQTDLHTKFLESKCPGNGDIRQFLDDLQAKHDELSAVGIQIEEKDY</sequence>
<evidence type="ECO:0000313" key="2">
    <source>
        <dbReference type="Proteomes" id="UP000183567"/>
    </source>
</evidence>
<dbReference type="Proteomes" id="UP000183567">
    <property type="component" value="Unassembled WGS sequence"/>
</dbReference>
<organism evidence="1 2">
    <name type="scientific">Rhizopogon vesiculosus</name>
    <dbReference type="NCBI Taxonomy" id="180088"/>
    <lineage>
        <taxon>Eukaryota</taxon>
        <taxon>Fungi</taxon>
        <taxon>Dikarya</taxon>
        <taxon>Basidiomycota</taxon>
        <taxon>Agaricomycotina</taxon>
        <taxon>Agaricomycetes</taxon>
        <taxon>Agaricomycetidae</taxon>
        <taxon>Boletales</taxon>
        <taxon>Suillineae</taxon>
        <taxon>Rhizopogonaceae</taxon>
        <taxon>Rhizopogon</taxon>
    </lineage>
</organism>
<keyword evidence="2" id="KW-1185">Reference proteome</keyword>
<accession>A0A1J8QDP5</accession>
<dbReference type="Pfam" id="PF14223">
    <property type="entry name" value="Retrotran_gag_2"/>
    <property type="match status" value="1"/>
</dbReference>
<dbReference type="OrthoDB" id="3263038at2759"/>
<dbReference type="EMBL" id="LVVM01005060">
    <property type="protein sequence ID" value="OJA11472.1"/>
    <property type="molecule type" value="Genomic_DNA"/>
</dbReference>
<comment type="caution">
    <text evidence="1">The sequence shown here is derived from an EMBL/GenBank/DDBJ whole genome shotgun (WGS) entry which is preliminary data.</text>
</comment>
<dbReference type="STRING" id="180088.A0A1J8QDP5"/>
<dbReference type="AlphaFoldDB" id="A0A1J8QDP5"/>
<reference evidence="1 2" key="1">
    <citation type="submission" date="2016-03" db="EMBL/GenBank/DDBJ databases">
        <title>Comparative genomics of the ectomycorrhizal sister species Rhizopogon vinicolor and Rhizopogon vesiculosus (Basidiomycota: Boletales) reveals a divergence of the mating type B locus.</title>
        <authorList>
            <person name="Mujic A.B."/>
            <person name="Kuo A."/>
            <person name="Tritt A."/>
            <person name="Lipzen A."/>
            <person name="Chen C."/>
            <person name="Johnson J."/>
            <person name="Sharma A."/>
            <person name="Barry K."/>
            <person name="Grigoriev I.V."/>
            <person name="Spatafora J.W."/>
        </authorList>
    </citation>
    <scope>NUCLEOTIDE SEQUENCE [LARGE SCALE GENOMIC DNA]</scope>
    <source>
        <strain evidence="1 2">AM-OR11-056</strain>
    </source>
</reference>
<protein>
    <submittedName>
        <fullName evidence="1">Uncharacterized protein</fullName>
    </submittedName>
</protein>
<evidence type="ECO:0000313" key="1">
    <source>
        <dbReference type="EMBL" id="OJA11472.1"/>
    </source>
</evidence>
<gene>
    <name evidence="1" type="ORF">AZE42_10588</name>
</gene>
<proteinExistence type="predicted"/>
<name>A0A1J8QDP5_9AGAM</name>